<dbReference type="PROSITE" id="PS50893">
    <property type="entry name" value="ABC_TRANSPORTER_2"/>
    <property type="match status" value="1"/>
</dbReference>
<evidence type="ECO:0000256" key="6">
    <source>
        <dbReference type="ARBA" id="ARBA00023136"/>
    </source>
</evidence>
<evidence type="ECO:0000256" key="4">
    <source>
        <dbReference type="ARBA" id="ARBA00022840"/>
    </source>
</evidence>
<dbReference type="GO" id="GO:0005524">
    <property type="term" value="F:ATP binding"/>
    <property type="evidence" value="ECO:0007669"/>
    <property type="project" value="UniProtKB-KW"/>
</dbReference>
<dbReference type="SUPFAM" id="SSF52540">
    <property type="entry name" value="P-loop containing nucleoside triphosphate hydrolases"/>
    <property type="match status" value="1"/>
</dbReference>
<dbReference type="Gene3D" id="2.40.50.100">
    <property type="match status" value="1"/>
</dbReference>
<evidence type="ECO:0000256" key="3">
    <source>
        <dbReference type="ARBA" id="ARBA00022741"/>
    </source>
</evidence>
<dbReference type="PANTHER" id="PTHR42781">
    <property type="entry name" value="SPERMIDINE/PUTRESCINE IMPORT ATP-BINDING PROTEIN POTA"/>
    <property type="match status" value="1"/>
</dbReference>
<dbReference type="SUPFAM" id="SSF50331">
    <property type="entry name" value="MOP-like"/>
    <property type="match status" value="1"/>
</dbReference>
<dbReference type="InterPro" id="IPR050093">
    <property type="entry name" value="ABC_SmlMolc_Importer"/>
</dbReference>
<keyword evidence="10" id="KW-1185">Reference proteome</keyword>
<dbReference type="EMBL" id="JAXAFJ010000001">
    <property type="protein sequence ID" value="MDX6804553.1"/>
    <property type="molecule type" value="Genomic_DNA"/>
</dbReference>
<dbReference type="InterPro" id="IPR003593">
    <property type="entry name" value="AAA+_ATPase"/>
</dbReference>
<dbReference type="NCBIfam" id="TIGR01187">
    <property type="entry name" value="potA"/>
    <property type="match status" value="1"/>
</dbReference>
<organism evidence="9 10">
    <name type="scientific">Terrihabitans rhizophilus</name>
    <dbReference type="NCBI Taxonomy" id="3092662"/>
    <lineage>
        <taxon>Bacteria</taxon>
        <taxon>Pseudomonadati</taxon>
        <taxon>Pseudomonadota</taxon>
        <taxon>Alphaproteobacteria</taxon>
        <taxon>Hyphomicrobiales</taxon>
        <taxon>Terrihabitans</taxon>
    </lineage>
</organism>
<keyword evidence="5 7" id="KW-1278">Translocase</keyword>
<evidence type="ECO:0000259" key="8">
    <source>
        <dbReference type="PROSITE" id="PS50893"/>
    </source>
</evidence>
<keyword evidence="3 7" id="KW-0547">Nucleotide-binding</keyword>
<dbReference type="InterPro" id="IPR027417">
    <property type="entry name" value="P-loop_NTPase"/>
</dbReference>
<reference evidence="9 10" key="1">
    <citation type="submission" date="2023-11" db="EMBL/GenBank/DDBJ databases">
        <authorList>
            <person name="Bao R."/>
        </authorList>
    </citation>
    <scope>NUCLEOTIDE SEQUENCE [LARGE SCALE GENOMIC DNA]</scope>
    <source>
        <strain evidence="9 10">PJ23</strain>
    </source>
</reference>
<dbReference type="Pfam" id="PF00005">
    <property type="entry name" value="ABC_tran"/>
    <property type="match status" value="1"/>
</dbReference>
<comment type="similarity">
    <text evidence="7">Belongs to the ABC transporter superfamily. Spermidine/putrescine importer (TC 3.A.1.11.1) family.</text>
</comment>
<dbReference type="InterPro" id="IPR017871">
    <property type="entry name" value="ABC_transporter-like_CS"/>
</dbReference>
<protein>
    <recommendedName>
        <fullName evidence="7">Spermidine/putrescine import ATP-binding protein PotA</fullName>
        <ecNumber evidence="7">7.6.2.11</ecNumber>
    </recommendedName>
</protein>
<dbReference type="SMART" id="SM00382">
    <property type="entry name" value="AAA"/>
    <property type="match status" value="1"/>
</dbReference>
<dbReference type="PROSITE" id="PS00211">
    <property type="entry name" value="ABC_TRANSPORTER_1"/>
    <property type="match status" value="1"/>
</dbReference>
<dbReference type="InterPro" id="IPR005893">
    <property type="entry name" value="PotA-like"/>
</dbReference>
<evidence type="ECO:0000313" key="9">
    <source>
        <dbReference type="EMBL" id="MDX6804553.1"/>
    </source>
</evidence>
<dbReference type="InterPro" id="IPR008995">
    <property type="entry name" value="Mo/tungstate-bd_C_term_dom"/>
</dbReference>
<feature type="domain" description="ABC transporter" evidence="8">
    <location>
        <begin position="16"/>
        <end position="246"/>
    </location>
</feature>
<dbReference type="InterPro" id="IPR013611">
    <property type="entry name" value="Transp-assoc_OB_typ2"/>
</dbReference>
<evidence type="ECO:0000313" key="10">
    <source>
        <dbReference type="Proteomes" id="UP001274321"/>
    </source>
</evidence>
<evidence type="ECO:0000256" key="5">
    <source>
        <dbReference type="ARBA" id="ARBA00022967"/>
    </source>
</evidence>
<dbReference type="EC" id="7.6.2.11" evidence="7"/>
<dbReference type="PANTHER" id="PTHR42781:SF4">
    <property type="entry name" value="SPERMIDINE_PUTRESCINE IMPORT ATP-BINDING PROTEIN POTA"/>
    <property type="match status" value="1"/>
</dbReference>
<evidence type="ECO:0000256" key="1">
    <source>
        <dbReference type="ARBA" id="ARBA00022448"/>
    </source>
</evidence>
<comment type="function">
    <text evidence="7">Part of the ABC transporter complex PotABCD involved in spermidine/putrescine import. Responsible for energy coupling to the transport system.</text>
</comment>
<comment type="subunit">
    <text evidence="7">The complex is composed of two ATP-binding proteins (PotA), two transmembrane proteins (PotB and PotC) and a solute-binding protein (PotD).</text>
</comment>
<comment type="caution">
    <text evidence="9">The sequence shown here is derived from an EMBL/GenBank/DDBJ whole genome shotgun (WGS) entry which is preliminary data.</text>
</comment>
<keyword evidence="6 7" id="KW-0472">Membrane</keyword>
<name>A0ABU4RK39_9HYPH</name>
<dbReference type="Gene3D" id="3.40.50.300">
    <property type="entry name" value="P-loop containing nucleotide triphosphate hydrolases"/>
    <property type="match status" value="1"/>
</dbReference>
<evidence type="ECO:0000256" key="2">
    <source>
        <dbReference type="ARBA" id="ARBA00022475"/>
    </source>
</evidence>
<dbReference type="Proteomes" id="UP001274321">
    <property type="component" value="Unassembled WGS sequence"/>
</dbReference>
<dbReference type="RefSeq" id="WP_319842680.1">
    <property type="nucleotide sequence ID" value="NZ_JAXAFJ010000001.1"/>
</dbReference>
<dbReference type="InterPro" id="IPR003439">
    <property type="entry name" value="ABC_transporter-like_ATP-bd"/>
</dbReference>
<accession>A0ABU4RK39</accession>
<keyword evidence="4 7" id="KW-0067">ATP-binding</keyword>
<gene>
    <name evidence="7" type="primary">potA</name>
    <name evidence="9" type="ORF">SCD90_00625</name>
</gene>
<dbReference type="Pfam" id="PF08402">
    <property type="entry name" value="TOBE_2"/>
    <property type="match status" value="1"/>
</dbReference>
<proteinExistence type="inferred from homology"/>
<keyword evidence="1 7" id="KW-0813">Transport</keyword>
<evidence type="ECO:0000256" key="7">
    <source>
        <dbReference type="RuleBase" id="RU364083"/>
    </source>
</evidence>
<sequence length="377" mass="40702">MSTVTERSAAGTRMAVQLDGVTKRFGDSTALHEAWLKIPPGEFMTLLGPSGCGKTTLLNLVAGFLESDGGEIFIDGTLVTETPAHRREIGIVFQNYALFPHMTVAKNIAYGLKTRGVNPAEISERVDEALAMVKLTGYGERRPRQLSGGQQQRVALARALVIRPKVLLLDEPFSALDKNLRGSMQVELKEIQRRLGVTTIFVTHDQGEALSMSDRIAVMSAGRIRQIAAPGEIYSRPGDRFVASFVGDVNVFAGRLESRDGDRSVVSVGDAAFSVTAQPTEALSQGDALDVFVRPEHIAVETPDIAGRLNGTVAAQVFQGDHVDLYIDVPGRAREWVLVRCPGVDAMTQWPKGQRVGLAIRPDAVAAFPKESAGEQA</sequence>
<keyword evidence="2 7" id="KW-1003">Cell membrane</keyword>
<comment type="catalytic activity">
    <reaction evidence="7">
        <text>ATP + H2O + polyamine-[polyamine-binding protein]Side 1 = ADP + phosphate + polyamineSide 2 + [polyamine-binding protein]Side 1.</text>
        <dbReference type="EC" id="7.6.2.11"/>
    </reaction>
</comment>